<keyword evidence="3" id="KW-1185">Reference proteome</keyword>
<dbReference type="Gene3D" id="1.10.8.60">
    <property type="match status" value="1"/>
</dbReference>
<accession>A0A9N9FHZ0</accession>
<comment type="caution">
    <text evidence="2">The sequence shown here is derived from an EMBL/GenBank/DDBJ whole genome shotgun (WGS) entry which is preliminary data.</text>
</comment>
<gene>
    <name evidence="2" type="ORF">POCULU_LOCUS4366</name>
</gene>
<dbReference type="SUPFAM" id="SSF52540">
    <property type="entry name" value="P-loop containing nucleoside triphosphate hydrolases"/>
    <property type="match status" value="1"/>
</dbReference>
<dbReference type="EMBL" id="CAJVPJ010000561">
    <property type="protein sequence ID" value="CAG8537473.1"/>
    <property type="molecule type" value="Genomic_DNA"/>
</dbReference>
<feature type="domain" description="ATPase AAA-type core" evidence="1">
    <location>
        <begin position="1"/>
        <end position="69"/>
    </location>
</feature>
<dbReference type="AlphaFoldDB" id="A0A9N9FHZ0"/>
<dbReference type="GO" id="GO:0016887">
    <property type="term" value="F:ATP hydrolysis activity"/>
    <property type="evidence" value="ECO:0007669"/>
    <property type="project" value="InterPro"/>
</dbReference>
<name>A0A9N9FHZ0_9GLOM</name>
<proteinExistence type="predicted"/>
<dbReference type="Pfam" id="PF00004">
    <property type="entry name" value="AAA"/>
    <property type="match status" value="1"/>
</dbReference>
<dbReference type="InterPro" id="IPR003959">
    <property type="entry name" value="ATPase_AAA_core"/>
</dbReference>
<dbReference type="Gene3D" id="3.40.50.300">
    <property type="entry name" value="P-loop containing nucleotide triphosphate hydrolases"/>
    <property type="match status" value="1"/>
</dbReference>
<sequence>MAKAFAKEAGLTFFKVSGSKINSGLVAQQFGASKNKLYSLLEAAAKYSKQKKRRVVVFIDEIDMMDSDAKLAGMSLSDLSGGGVGGTEFKDIMDGDDHEKAGRLEEKYFIGEPKGDDLKAIIDIYVKKHKEKIPDNLEPELAEKIFEKIRNKGFVGATINSMFENLDFSRKKLNKKKNSDKRENDWEVFERAIEQTIEIEETSKKKRNNIFEYL</sequence>
<dbReference type="GO" id="GO:0005524">
    <property type="term" value="F:ATP binding"/>
    <property type="evidence" value="ECO:0007669"/>
    <property type="project" value="InterPro"/>
</dbReference>
<reference evidence="2" key="1">
    <citation type="submission" date="2021-06" db="EMBL/GenBank/DDBJ databases">
        <authorList>
            <person name="Kallberg Y."/>
            <person name="Tangrot J."/>
            <person name="Rosling A."/>
        </authorList>
    </citation>
    <scope>NUCLEOTIDE SEQUENCE</scope>
    <source>
        <strain evidence="2">IA702</strain>
    </source>
</reference>
<dbReference type="Proteomes" id="UP000789572">
    <property type="component" value="Unassembled WGS sequence"/>
</dbReference>
<protein>
    <submittedName>
        <fullName evidence="2">10786_t:CDS:1</fullName>
    </submittedName>
</protein>
<evidence type="ECO:0000259" key="1">
    <source>
        <dbReference type="Pfam" id="PF00004"/>
    </source>
</evidence>
<dbReference type="InterPro" id="IPR027417">
    <property type="entry name" value="P-loop_NTPase"/>
</dbReference>
<evidence type="ECO:0000313" key="2">
    <source>
        <dbReference type="EMBL" id="CAG8537473.1"/>
    </source>
</evidence>
<evidence type="ECO:0000313" key="3">
    <source>
        <dbReference type="Proteomes" id="UP000789572"/>
    </source>
</evidence>
<organism evidence="2 3">
    <name type="scientific">Paraglomus occultum</name>
    <dbReference type="NCBI Taxonomy" id="144539"/>
    <lineage>
        <taxon>Eukaryota</taxon>
        <taxon>Fungi</taxon>
        <taxon>Fungi incertae sedis</taxon>
        <taxon>Mucoromycota</taxon>
        <taxon>Glomeromycotina</taxon>
        <taxon>Glomeromycetes</taxon>
        <taxon>Paraglomerales</taxon>
        <taxon>Paraglomeraceae</taxon>
        <taxon>Paraglomus</taxon>
    </lineage>
</organism>